<evidence type="ECO:0000313" key="1">
    <source>
        <dbReference type="EMBL" id="MFM9328203.1"/>
    </source>
</evidence>
<evidence type="ECO:0000313" key="2">
    <source>
        <dbReference type="Proteomes" id="UP001631969"/>
    </source>
</evidence>
<sequence>MANKGTSKMEKTKDSLKNFKPNRNKTAEDKMIDGPNAPAE</sequence>
<accession>A0ACC7NU24</accession>
<organism evidence="1 2">
    <name type="scientific">Paenibacillus mesotrionivorans</name>
    <dbReference type="NCBI Taxonomy" id="3160968"/>
    <lineage>
        <taxon>Bacteria</taxon>
        <taxon>Bacillati</taxon>
        <taxon>Bacillota</taxon>
        <taxon>Bacilli</taxon>
        <taxon>Bacillales</taxon>
        <taxon>Paenibacillaceae</taxon>
        <taxon>Paenibacillus</taxon>
    </lineage>
</organism>
<reference evidence="1" key="1">
    <citation type="submission" date="2024-12" db="EMBL/GenBank/DDBJ databases">
        <authorList>
            <person name="Wu N."/>
        </authorList>
    </citation>
    <scope>NUCLEOTIDE SEQUENCE</scope>
    <source>
        <strain evidence="1">P15</strain>
    </source>
</reference>
<name>A0ACC7NU24_9BACL</name>
<proteinExistence type="predicted"/>
<keyword evidence="2" id="KW-1185">Reference proteome</keyword>
<dbReference type="EMBL" id="JBJURJ010000004">
    <property type="protein sequence ID" value="MFM9328203.1"/>
    <property type="molecule type" value="Genomic_DNA"/>
</dbReference>
<protein>
    <submittedName>
        <fullName evidence="1">Uncharacterized protein</fullName>
    </submittedName>
</protein>
<comment type="caution">
    <text evidence="1">The sequence shown here is derived from an EMBL/GenBank/DDBJ whole genome shotgun (WGS) entry which is preliminary data.</text>
</comment>
<gene>
    <name evidence="1" type="ORF">ACI1P1_07890</name>
</gene>
<dbReference type="Proteomes" id="UP001631969">
    <property type="component" value="Unassembled WGS sequence"/>
</dbReference>